<dbReference type="Gene3D" id="3.40.50.2000">
    <property type="entry name" value="Glycogen Phosphorylase B"/>
    <property type="match status" value="2"/>
</dbReference>
<dbReference type="EC" id="2.4.1.-" evidence="5"/>
<dbReference type="OMA" id="RRIVANM"/>
<dbReference type="PROSITE" id="PS00375">
    <property type="entry name" value="UDPGT"/>
    <property type="match status" value="1"/>
</dbReference>
<dbReference type="PANTHER" id="PTHR11926:SF1402">
    <property type="entry name" value="GLYCOSYLTRANSFERASE"/>
    <property type="match status" value="1"/>
</dbReference>
<dbReference type="InterPro" id="IPR035595">
    <property type="entry name" value="UDP_glycos_trans_CS"/>
</dbReference>
<dbReference type="SMR" id="A0A1U8NHP2"/>
<dbReference type="PANTHER" id="PTHR11926">
    <property type="entry name" value="GLUCOSYL/GLUCURONOSYL TRANSFERASES"/>
    <property type="match status" value="1"/>
</dbReference>
<keyword evidence="2 4" id="KW-0328">Glycosyltransferase</keyword>
<evidence type="ECO:0000256" key="4">
    <source>
        <dbReference type="RuleBase" id="RU003718"/>
    </source>
</evidence>
<evidence type="ECO:0000256" key="2">
    <source>
        <dbReference type="ARBA" id="ARBA00022676"/>
    </source>
</evidence>
<evidence type="ECO:0000256" key="5">
    <source>
        <dbReference type="RuleBase" id="RU362057"/>
    </source>
</evidence>
<evidence type="ECO:0000256" key="1">
    <source>
        <dbReference type="ARBA" id="ARBA00009995"/>
    </source>
</evidence>
<dbReference type="GO" id="GO:0080044">
    <property type="term" value="F:quercetin 7-O-glucosyltransferase activity"/>
    <property type="evidence" value="ECO:0007669"/>
    <property type="project" value="TreeGrafter"/>
</dbReference>
<dbReference type="FunFam" id="3.40.50.2000:FF:000122">
    <property type="entry name" value="Glycosyltransferase"/>
    <property type="match status" value="1"/>
</dbReference>
<protein>
    <recommendedName>
        <fullName evidence="5">Glycosyltransferase</fullName>
        <ecNumber evidence="5">2.4.1.-</ecNumber>
    </recommendedName>
</protein>
<reference evidence="6" key="1">
    <citation type="journal article" date="2020" name="Nat. Genet.">
        <title>Genomic diversifications of five Gossypium allopolyploid species and their impact on cotton improvement.</title>
        <authorList>
            <person name="Chen Z.J."/>
            <person name="Sreedasyam A."/>
            <person name="Ando A."/>
            <person name="Song Q."/>
            <person name="De Santiago L.M."/>
            <person name="Hulse-Kemp A.M."/>
            <person name="Ding M."/>
            <person name="Ye W."/>
            <person name="Kirkbride R.C."/>
            <person name="Jenkins J."/>
            <person name="Plott C."/>
            <person name="Lovell J."/>
            <person name="Lin Y.M."/>
            <person name="Vaughn R."/>
            <person name="Liu B."/>
            <person name="Simpson S."/>
            <person name="Scheffler B.E."/>
            <person name="Wen L."/>
            <person name="Saski C.A."/>
            <person name="Grover C.E."/>
            <person name="Hu G."/>
            <person name="Conover J.L."/>
            <person name="Carlson J.W."/>
            <person name="Shu S."/>
            <person name="Boston L.B."/>
            <person name="Williams M."/>
            <person name="Peterson D.G."/>
            <person name="McGee K."/>
            <person name="Jones D.C."/>
            <person name="Wendel J.F."/>
            <person name="Stelly D.M."/>
            <person name="Grimwood J."/>
            <person name="Schmutz J."/>
        </authorList>
    </citation>
    <scope>NUCLEOTIDE SEQUENCE [LARGE SCALE GENOMIC DNA]</scope>
    <source>
        <strain evidence="6">cv. TM-1</strain>
    </source>
</reference>
<dbReference type="KEGG" id="ghi:107948556"/>
<dbReference type="Pfam" id="PF00201">
    <property type="entry name" value="UDPGT"/>
    <property type="match status" value="1"/>
</dbReference>
<gene>
    <name evidence="7" type="primary">LOC107948556</name>
</gene>
<reference evidence="7" key="2">
    <citation type="submission" date="2025-08" db="UniProtKB">
        <authorList>
            <consortium name="RefSeq"/>
        </authorList>
    </citation>
    <scope>IDENTIFICATION</scope>
</reference>
<dbReference type="CDD" id="cd03784">
    <property type="entry name" value="GT1_Gtf-like"/>
    <property type="match status" value="1"/>
</dbReference>
<evidence type="ECO:0000256" key="3">
    <source>
        <dbReference type="ARBA" id="ARBA00022679"/>
    </source>
</evidence>
<dbReference type="InterPro" id="IPR002213">
    <property type="entry name" value="UDP_glucos_trans"/>
</dbReference>
<dbReference type="GO" id="GO:0080043">
    <property type="term" value="F:quercetin 3-O-glucosyltransferase activity"/>
    <property type="evidence" value="ECO:0007669"/>
    <property type="project" value="TreeGrafter"/>
</dbReference>
<dbReference type="GO" id="GO:0035251">
    <property type="term" value="F:UDP-glucosyltransferase activity"/>
    <property type="evidence" value="ECO:0000318"/>
    <property type="project" value="GO_Central"/>
</dbReference>
<comment type="similarity">
    <text evidence="1 4">Belongs to the UDP-glycosyltransferase family.</text>
</comment>
<evidence type="ECO:0000313" key="7">
    <source>
        <dbReference type="RefSeq" id="XP_016738632.1"/>
    </source>
</evidence>
<dbReference type="GeneID" id="107948556"/>
<evidence type="ECO:0000313" key="6">
    <source>
        <dbReference type="Proteomes" id="UP000818029"/>
    </source>
</evidence>
<organism evidence="6 7">
    <name type="scientific">Gossypium hirsutum</name>
    <name type="common">Upland cotton</name>
    <name type="synonym">Gossypium mexicanum</name>
    <dbReference type="NCBI Taxonomy" id="3635"/>
    <lineage>
        <taxon>Eukaryota</taxon>
        <taxon>Viridiplantae</taxon>
        <taxon>Streptophyta</taxon>
        <taxon>Embryophyta</taxon>
        <taxon>Tracheophyta</taxon>
        <taxon>Spermatophyta</taxon>
        <taxon>Magnoliopsida</taxon>
        <taxon>eudicotyledons</taxon>
        <taxon>Gunneridae</taxon>
        <taxon>Pentapetalae</taxon>
        <taxon>rosids</taxon>
        <taxon>malvids</taxon>
        <taxon>Malvales</taxon>
        <taxon>Malvaceae</taxon>
        <taxon>Malvoideae</taxon>
        <taxon>Gossypium</taxon>
    </lineage>
</organism>
<dbReference type="OrthoDB" id="5835829at2759"/>
<dbReference type="RefSeq" id="XP_016738632.1">
    <property type="nucleotide sequence ID" value="XM_016883143.2"/>
</dbReference>
<keyword evidence="3 4" id="KW-0808">Transferase</keyword>
<keyword evidence="6" id="KW-1185">Reference proteome</keyword>
<dbReference type="SUPFAM" id="SSF53756">
    <property type="entry name" value="UDP-Glycosyltransferase/glycogen phosphorylase"/>
    <property type="match status" value="1"/>
</dbReference>
<name>A0A1U8NHP2_GOSHI</name>
<proteinExistence type="inferred from homology"/>
<accession>A0A1U8NHP2</accession>
<dbReference type="Proteomes" id="UP000818029">
    <property type="component" value="Chromosome A07"/>
</dbReference>
<sequence>MGVQCIMKKPKILLVPYPAQGHVNPMLKLGLALLTHGLQPIIVTPEFIHRRIVANMDLNDYQMRFMSIPDGFSGEEGPYDFFSIEKSMENIMPNHLETLLHELDEDDDGTVVCMVIDLLASWAIQVATRCGIPVAGFWPAMQATYRLITSIPEMIHADLISETGCPRHEGTVSSLPSQPLLSTEDLPWLIGTQASRKARLKFWIRILDRLTSLRWLLLNSFPQESIIHDDEYQDDDYISPPHNNLIIFPVGPLPEPSLTTPKNPSFWKEDTSCLEWLDHQKPNSVIYISFGSWVSPIGDAKIKTLALTLQSLNRPFIWVLAESWRHGLPNGYSETVSKQGKLVLWAPQFQVLQHKAVGLYLTHCGWNSTMEAIQCRKRLLCYPVAGDQFVNCKYIVKVWKIGVKVKGLGQKDVEEAVKKVMKDEEMEERLRKIYHRTMGEETSSRVAGNLKAFVLGLNQLQQNSLH</sequence>
<dbReference type="AlphaFoldDB" id="A0A1U8NHP2"/>
<dbReference type="PaxDb" id="3635-A0A1U8NHP2"/>